<evidence type="ECO:0000256" key="1">
    <source>
        <dbReference type="ARBA" id="ARBA00004141"/>
    </source>
</evidence>
<feature type="region of interest" description="Disordered" evidence="6">
    <location>
        <begin position="412"/>
        <end position="439"/>
    </location>
</feature>
<feature type="transmembrane region" description="Helical" evidence="7">
    <location>
        <begin position="336"/>
        <end position="354"/>
    </location>
</feature>
<evidence type="ECO:0000256" key="6">
    <source>
        <dbReference type="SAM" id="MobiDB-lite"/>
    </source>
</evidence>
<evidence type="ECO:0000256" key="4">
    <source>
        <dbReference type="ARBA" id="ARBA00022989"/>
    </source>
</evidence>
<dbReference type="RefSeq" id="XP_014170338.1">
    <property type="nucleotide sequence ID" value="XM_014314863.1"/>
</dbReference>
<dbReference type="AlphaFoldDB" id="F0XMW4"/>
<dbReference type="Pfam" id="PF07690">
    <property type="entry name" value="MFS_1"/>
    <property type="match status" value="1"/>
</dbReference>
<organism evidence="9">
    <name type="scientific">Grosmannia clavigera (strain kw1407 / UAMH 11150)</name>
    <name type="common">Blue stain fungus</name>
    <name type="synonym">Graphiocladiella clavigera</name>
    <dbReference type="NCBI Taxonomy" id="655863"/>
    <lineage>
        <taxon>Eukaryota</taxon>
        <taxon>Fungi</taxon>
        <taxon>Dikarya</taxon>
        <taxon>Ascomycota</taxon>
        <taxon>Pezizomycotina</taxon>
        <taxon>Sordariomycetes</taxon>
        <taxon>Sordariomycetidae</taxon>
        <taxon>Ophiostomatales</taxon>
        <taxon>Ophiostomataceae</taxon>
        <taxon>Leptographium</taxon>
    </lineage>
</organism>
<reference evidence="8 9" key="1">
    <citation type="journal article" date="2011" name="Proc. Natl. Acad. Sci. U.S.A.">
        <title>Genome and transcriptome analyses of the mountain pine beetle-fungal symbiont Grosmannia clavigera, a lodgepole pine pathogen.</title>
        <authorList>
            <person name="DiGuistini S."/>
            <person name="Wang Y."/>
            <person name="Liao N.Y."/>
            <person name="Taylor G."/>
            <person name="Tanguay P."/>
            <person name="Feau N."/>
            <person name="Henrissat B."/>
            <person name="Chan S.K."/>
            <person name="Hesse-Orce U."/>
            <person name="Alamouti S.M."/>
            <person name="Tsui C.K.M."/>
            <person name="Docking R.T."/>
            <person name="Levasseur A."/>
            <person name="Haridas S."/>
            <person name="Robertson G."/>
            <person name="Birol I."/>
            <person name="Holt R.A."/>
            <person name="Marra M.A."/>
            <person name="Hamelin R.C."/>
            <person name="Hirst M."/>
            <person name="Jones S.J.M."/>
            <person name="Bohlmann J."/>
            <person name="Breuil C."/>
        </authorList>
    </citation>
    <scope>NUCLEOTIDE SEQUENCE [LARGE SCALE GENOMIC DNA]</scope>
    <source>
        <strain evidence="9">kw1407 / UAMH 11150</strain>
    </source>
</reference>
<feature type="transmembrane region" description="Helical" evidence="7">
    <location>
        <begin position="150"/>
        <end position="169"/>
    </location>
</feature>
<dbReference type="HOGENOM" id="CLU_001265_0_1_1"/>
<dbReference type="InParanoid" id="F0XMW4"/>
<dbReference type="PANTHER" id="PTHR43791:SF91">
    <property type="entry name" value="MAJOR FACILITATOR SUPERFAMILY (MFS) PROFILE DOMAIN-CONTAINING PROTEIN-RELATED"/>
    <property type="match status" value="1"/>
</dbReference>
<dbReference type="Proteomes" id="UP000007796">
    <property type="component" value="Unassembled WGS sequence"/>
</dbReference>
<keyword evidence="3 7" id="KW-0812">Transmembrane</keyword>
<evidence type="ECO:0000256" key="7">
    <source>
        <dbReference type="SAM" id="Phobius"/>
    </source>
</evidence>
<dbReference type="GO" id="GO:0022857">
    <property type="term" value="F:transmembrane transporter activity"/>
    <property type="evidence" value="ECO:0007669"/>
    <property type="project" value="InterPro"/>
</dbReference>
<evidence type="ECO:0000313" key="8">
    <source>
        <dbReference type="EMBL" id="EFX00856.1"/>
    </source>
</evidence>
<dbReference type="EMBL" id="GL629795">
    <property type="protein sequence ID" value="EFX00856.1"/>
    <property type="molecule type" value="Genomic_DNA"/>
</dbReference>
<dbReference type="GO" id="GO:0016020">
    <property type="term" value="C:membrane"/>
    <property type="evidence" value="ECO:0007669"/>
    <property type="project" value="UniProtKB-SubCell"/>
</dbReference>
<dbReference type="GeneID" id="25974870"/>
<feature type="transmembrane region" description="Helical" evidence="7">
    <location>
        <begin position="53"/>
        <end position="71"/>
    </location>
</feature>
<evidence type="ECO:0000313" key="9">
    <source>
        <dbReference type="Proteomes" id="UP000007796"/>
    </source>
</evidence>
<proteinExistence type="predicted"/>
<dbReference type="eggNOG" id="KOG2533">
    <property type="taxonomic scope" value="Eukaryota"/>
</dbReference>
<name>F0XMW4_GROCL</name>
<dbReference type="Gene3D" id="1.20.1250.20">
    <property type="entry name" value="MFS general substrate transporter like domains"/>
    <property type="match status" value="2"/>
</dbReference>
<gene>
    <name evidence="8" type="ORF">CMQ_1937</name>
</gene>
<accession>F0XMW4</accession>
<dbReference type="InterPro" id="IPR036259">
    <property type="entry name" value="MFS_trans_sf"/>
</dbReference>
<keyword evidence="2" id="KW-0813">Transport</keyword>
<feature type="transmembrane region" description="Helical" evidence="7">
    <location>
        <begin position="307"/>
        <end position="329"/>
    </location>
</feature>
<dbReference type="OrthoDB" id="2962993at2759"/>
<keyword evidence="5 7" id="KW-0472">Membrane</keyword>
<evidence type="ECO:0000256" key="3">
    <source>
        <dbReference type="ARBA" id="ARBA00022692"/>
    </source>
</evidence>
<keyword evidence="9" id="KW-1185">Reference proteome</keyword>
<feature type="transmembrane region" description="Helical" evidence="7">
    <location>
        <begin position="122"/>
        <end position="144"/>
    </location>
</feature>
<feature type="transmembrane region" description="Helical" evidence="7">
    <location>
        <begin position="374"/>
        <end position="398"/>
    </location>
</feature>
<dbReference type="PANTHER" id="PTHR43791">
    <property type="entry name" value="PERMEASE-RELATED"/>
    <property type="match status" value="1"/>
</dbReference>
<dbReference type="InterPro" id="IPR011701">
    <property type="entry name" value="MFS"/>
</dbReference>
<comment type="subcellular location">
    <subcellularLocation>
        <location evidence="1">Membrane</location>
        <topology evidence="1">Multi-pass membrane protein</topology>
    </subcellularLocation>
</comment>
<evidence type="ECO:0000256" key="2">
    <source>
        <dbReference type="ARBA" id="ARBA00022448"/>
    </source>
</evidence>
<dbReference type="SUPFAM" id="SSF103473">
    <property type="entry name" value="MFS general substrate transporter"/>
    <property type="match status" value="1"/>
</dbReference>
<feature type="transmembrane region" description="Helical" evidence="7">
    <location>
        <begin position="181"/>
        <end position="202"/>
    </location>
</feature>
<feature type="transmembrane region" description="Helical" evidence="7">
    <location>
        <begin position="91"/>
        <end position="110"/>
    </location>
</feature>
<protein>
    <submittedName>
        <fullName evidence="8">Major facilitator superfamily transporter</fullName>
    </submittedName>
</protein>
<sequence length="439" mass="48791">MSIRSNSNQATAVVSDKEASNFVSHDGENLADCPRTMADLGVNEKQLVRKMDWALIPLVMLLYLFSFLDRVNIGNARLYKMEADLDMHGTQYQTAVSILFVTYLTFEVPSNLLLKKLTPSRWIAFITMTWGIIATLTGIVQSYGGLIACRLLLGVVEAGLFPGLNVYLTMFYTRREIALRVGFLFVSAAIAGAVAGLLAYGIGHLDEGLPSPVLGFATYFLLPNEPETAYFLNEAEKRAVALRWASEYGNTKSAQEFSKVDMMKAFTDWKVWVFCAGQFGADTMLYGFSTFLPTIIKSLGHWTTAQVQLLTIPVYFLGAAAYMTSAFLSDRIQRRGVFCIVFGLISVVGYGVLISDTSAGVHYFGSSVDAPRFIRGHAVTLAMVAFAAVTYGFMWWYLDFVNRSRDVKEREAAEQGCPLPPREESEDLGDDSPYFRYMT</sequence>
<keyword evidence="4 7" id="KW-1133">Transmembrane helix</keyword>
<evidence type="ECO:0000256" key="5">
    <source>
        <dbReference type="ARBA" id="ARBA00023136"/>
    </source>
</evidence>
<dbReference type="FunFam" id="1.20.1250.20:FF:000057">
    <property type="entry name" value="MFS general substrate transporter"/>
    <property type="match status" value="1"/>
</dbReference>